<dbReference type="Gene3D" id="3.40.30.10">
    <property type="entry name" value="Glutaredoxin"/>
    <property type="match status" value="1"/>
</dbReference>
<dbReference type="PANTHER" id="PTHR42852">
    <property type="entry name" value="THIOL:DISULFIDE INTERCHANGE PROTEIN DSBE"/>
    <property type="match status" value="1"/>
</dbReference>
<dbReference type="SUPFAM" id="SSF52833">
    <property type="entry name" value="Thioredoxin-like"/>
    <property type="match status" value="1"/>
</dbReference>
<evidence type="ECO:0000256" key="1">
    <source>
        <dbReference type="ARBA" id="ARBA00004196"/>
    </source>
</evidence>
<dbReference type="InterPro" id="IPR012336">
    <property type="entry name" value="Thioredoxin-like_fold"/>
</dbReference>
<dbReference type="EMBL" id="JBHULC010000008">
    <property type="protein sequence ID" value="MFD2521112.1"/>
    <property type="molecule type" value="Genomic_DNA"/>
</dbReference>
<evidence type="ECO:0000256" key="4">
    <source>
        <dbReference type="ARBA" id="ARBA00023284"/>
    </source>
</evidence>
<dbReference type="InterPro" id="IPR013766">
    <property type="entry name" value="Thioredoxin_domain"/>
</dbReference>
<keyword evidence="5" id="KW-0732">Signal</keyword>
<dbReference type="InterPro" id="IPR036249">
    <property type="entry name" value="Thioredoxin-like_sf"/>
</dbReference>
<proteinExistence type="predicted"/>
<dbReference type="RefSeq" id="WP_340234789.1">
    <property type="nucleotide sequence ID" value="NZ_JBBEWC010000003.1"/>
</dbReference>
<keyword evidence="3" id="KW-1015">Disulfide bond</keyword>
<evidence type="ECO:0000259" key="6">
    <source>
        <dbReference type="PROSITE" id="PS51352"/>
    </source>
</evidence>
<dbReference type="Pfam" id="PF13905">
    <property type="entry name" value="Thioredoxin_8"/>
    <property type="match status" value="1"/>
</dbReference>
<name>A0ABW5J7W3_9BACT</name>
<dbReference type="PANTHER" id="PTHR42852:SF6">
    <property type="entry name" value="THIOL:DISULFIDE INTERCHANGE PROTEIN DSBE"/>
    <property type="match status" value="1"/>
</dbReference>
<comment type="caution">
    <text evidence="7">The sequence shown here is derived from an EMBL/GenBank/DDBJ whole genome shotgun (WGS) entry which is preliminary data.</text>
</comment>
<dbReference type="Proteomes" id="UP001597510">
    <property type="component" value="Unassembled WGS sequence"/>
</dbReference>
<gene>
    <name evidence="7" type="ORF">ACFSR2_09475</name>
</gene>
<accession>A0ABW5J7W3</accession>
<dbReference type="PROSITE" id="PS51352">
    <property type="entry name" value="THIOREDOXIN_2"/>
    <property type="match status" value="1"/>
</dbReference>
<evidence type="ECO:0000313" key="8">
    <source>
        <dbReference type="Proteomes" id="UP001597510"/>
    </source>
</evidence>
<keyword evidence="4" id="KW-0676">Redox-active center</keyword>
<feature type="domain" description="Thioredoxin" evidence="6">
    <location>
        <begin position="309"/>
        <end position="456"/>
    </location>
</feature>
<evidence type="ECO:0000313" key="7">
    <source>
        <dbReference type="EMBL" id="MFD2521112.1"/>
    </source>
</evidence>
<protein>
    <submittedName>
        <fullName evidence="7">TlpA family protein disulfide reductase</fullName>
    </submittedName>
</protein>
<feature type="signal peptide" evidence="5">
    <location>
        <begin position="1"/>
        <end position="22"/>
    </location>
</feature>
<sequence length="457" mass="52684">MTKSSRNSLFILFWAVTNFCSAQVSLNVYQHKAESTFYIPHFDYFLQVDTMVYKSRGVENIQASLNLASSIPFQLKNKMFFLDKTDSLSIVIDSLNNMTFTSKYPGNYIFYDSLKAVYNLPVLRSTPDINLLISIRQNTFHDNLQLLENFQRTHKTSPDFDEYIKSEVYFLNYQNVYTPIFNKKLQGASIPDDYLSEVNQAYIFTNKAFSSRAYQDFMQKFVEFYADTSGTQVGLQKLVSIIAFIDSKFDKPHQEWLKTGFLKSYSRRIKPQETVAFYEIVDKTEAGLSDAGYKRLCKKIMSFINRHPVSIPDEVLNYKLLTTSNNEISLQQILDANKGKIIYVDFWATWCGPCVEMLPYSKKLKLTPTGKDIKVVYISLDYTADAWQKGLKKYELTAEQNFLLSKVGEPSLIEKYFNVDSIPRYLIIDKEGKLINASAPRPDRVSLLEGIIGLLNN</sequence>
<keyword evidence="8" id="KW-1185">Reference proteome</keyword>
<evidence type="ECO:0000256" key="5">
    <source>
        <dbReference type="SAM" id="SignalP"/>
    </source>
</evidence>
<comment type="subcellular location">
    <subcellularLocation>
        <location evidence="1">Cell envelope</location>
    </subcellularLocation>
</comment>
<evidence type="ECO:0000256" key="3">
    <source>
        <dbReference type="ARBA" id="ARBA00023157"/>
    </source>
</evidence>
<reference evidence="8" key="1">
    <citation type="journal article" date="2019" name="Int. J. Syst. Evol. Microbiol.">
        <title>The Global Catalogue of Microorganisms (GCM) 10K type strain sequencing project: providing services to taxonomists for standard genome sequencing and annotation.</title>
        <authorList>
            <consortium name="The Broad Institute Genomics Platform"/>
            <consortium name="The Broad Institute Genome Sequencing Center for Infectious Disease"/>
            <person name="Wu L."/>
            <person name="Ma J."/>
        </authorList>
    </citation>
    <scope>NUCLEOTIDE SEQUENCE [LARGE SCALE GENOMIC DNA]</scope>
    <source>
        <strain evidence="8">KCTC 52344</strain>
    </source>
</reference>
<dbReference type="InterPro" id="IPR050553">
    <property type="entry name" value="Thioredoxin_ResA/DsbE_sf"/>
</dbReference>
<dbReference type="CDD" id="cd02966">
    <property type="entry name" value="TlpA_like_family"/>
    <property type="match status" value="1"/>
</dbReference>
<organism evidence="7 8">
    <name type="scientific">Emticicia soli</name>
    <dbReference type="NCBI Taxonomy" id="2027878"/>
    <lineage>
        <taxon>Bacteria</taxon>
        <taxon>Pseudomonadati</taxon>
        <taxon>Bacteroidota</taxon>
        <taxon>Cytophagia</taxon>
        <taxon>Cytophagales</taxon>
        <taxon>Leadbetterellaceae</taxon>
        <taxon>Emticicia</taxon>
    </lineage>
</organism>
<feature type="chain" id="PRO_5046282846" evidence="5">
    <location>
        <begin position="23"/>
        <end position="457"/>
    </location>
</feature>
<keyword evidence="2" id="KW-0201">Cytochrome c-type biogenesis</keyword>
<evidence type="ECO:0000256" key="2">
    <source>
        <dbReference type="ARBA" id="ARBA00022748"/>
    </source>
</evidence>